<accession>A0A7J5GR09</accession>
<proteinExistence type="predicted"/>
<reference evidence="1 2" key="1">
    <citation type="journal article" date="2019" name="Nat. Med.">
        <title>A library of human gut bacterial isolates paired with longitudinal multiomics data enables mechanistic microbiome research.</title>
        <authorList>
            <person name="Poyet M."/>
            <person name="Groussin M."/>
            <person name="Gibbons S.M."/>
            <person name="Avila-Pacheco J."/>
            <person name="Jiang X."/>
            <person name="Kearney S.M."/>
            <person name="Perrotta A.R."/>
            <person name="Berdy B."/>
            <person name="Zhao S."/>
            <person name="Lieberman T.D."/>
            <person name="Swanson P.K."/>
            <person name="Smith M."/>
            <person name="Roesemann S."/>
            <person name="Alexander J.E."/>
            <person name="Rich S.A."/>
            <person name="Livny J."/>
            <person name="Vlamakis H."/>
            <person name="Clish C."/>
            <person name="Bullock K."/>
            <person name="Deik A."/>
            <person name="Scott J."/>
            <person name="Pierce K.A."/>
            <person name="Xavier R.J."/>
            <person name="Alm E.J."/>
        </authorList>
    </citation>
    <scope>NUCLEOTIDE SEQUENCE [LARGE SCALE GENOMIC DNA]</scope>
    <source>
        <strain evidence="1 2">BIOML-A19</strain>
    </source>
</reference>
<dbReference type="EMBL" id="WCTY01000054">
    <property type="protein sequence ID" value="KAB4179898.1"/>
    <property type="molecule type" value="Genomic_DNA"/>
</dbReference>
<evidence type="ECO:0000313" key="1">
    <source>
        <dbReference type="EMBL" id="KAB4179898.1"/>
    </source>
</evidence>
<dbReference type="AlphaFoldDB" id="A0A7J5GR09"/>
<comment type="caution">
    <text evidence="1">The sequence shown here is derived from an EMBL/GenBank/DDBJ whole genome shotgun (WGS) entry which is preliminary data.</text>
</comment>
<gene>
    <name evidence="1" type="ORF">GAQ44_21965</name>
</gene>
<organism evidence="1 2">
    <name type="scientific">Bacteroides uniformis</name>
    <dbReference type="NCBI Taxonomy" id="820"/>
    <lineage>
        <taxon>Bacteria</taxon>
        <taxon>Pseudomonadati</taxon>
        <taxon>Bacteroidota</taxon>
        <taxon>Bacteroidia</taxon>
        <taxon>Bacteroidales</taxon>
        <taxon>Bacteroidaceae</taxon>
        <taxon>Bacteroides</taxon>
    </lineage>
</organism>
<sequence length="537" mass="62064">MDIKILLIMGLLSFGHGEYINAQNKEGNSNIKELTKEQKEKLEKMYSTYQQYYLKPGISEKANVKDWKEPLPWIEVQQKGFDWSNVKDWLSNAKLEIYNPFGIPWLLLRGKYVPHVNINRDETLECINKKDSIGTLCELTTAPIKMFGNMGIKFISHLQSASGDFVGFSKYSPFTTSKSEQEITLSVRLSSDDSIDCKGSIEVELLPPLPWKHTRISLLPEDEGKEYEFDDVRFKVFKSNPGDVILEYDKKYAKQIARWKLILIRGQQLIECGNNKMWGDKGILHLYKYPDMGFGEWCVRFLGVNCDSFGTTPEALKLATKNRYQPTSEELRHFHETLGEIVGYELKNLLKDIQTEDVNPKNYKEFYQQWIKKGYEAAIEFKGDYYDAMGCFSDRYGNDSEPYIGFLRGARIGSFYVKADLQPDWDIINRSAIAVLNQYNSANADSLCSIIEKHGEEYIEPIVSRGEILPFLTDKDIEHLSKKVMKDESPIMYCWYKTNTDADAMYIYKPDEKASNKPLVKARYYLDGSKPEIIFPE</sequence>
<name>A0A7J5GR09_BACUN</name>
<evidence type="ECO:0000313" key="2">
    <source>
        <dbReference type="Proteomes" id="UP000487221"/>
    </source>
</evidence>
<protein>
    <submittedName>
        <fullName evidence="1">Uncharacterized protein</fullName>
    </submittedName>
</protein>
<dbReference type="Proteomes" id="UP000487221">
    <property type="component" value="Unassembled WGS sequence"/>
</dbReference>
<dbReference type="RefSeq" id="WP_151876155.1">
    <property type="nucleotide sequence ID" value="NZ_WCTY01000054.1"/>
</dbReference>